<organism evidence="1 2">
    <name type="scientific">Hadarchaeum yellowstonense</name>
    <dbReference type="NCBI Taxonomy" id="1776334"/>
    <lineage>
        <taxon>Archaea</taxon>
        <taxon>Methanobacteriati</taxon>
        <taxon>Candidatus Hadarchaeota</taxon>
        <taxon>Candidatus Hadarchaeia</taxon>
        <taxon>Candidatus Hadarchaeales</taxon>
        <taxon>Candidatus Hadarchaeaceae</taxon>
        <taxon>Candidatus Hadarchaeum</taxon>
    </lineage>
</organism>
<dbReference type="InterPro" id="IPR002829">
    <property type="entry name" value="DUF116"/>
</dbReference>
<evidence type="ECO:0008006" key="3">
    <source>
        <dbReference type="Google" id="ProtNLM"/>
    </source>
</evidence>
<accession>A0A147K0T5</accession>
<name>A0A147K0T5_HADYE</name>
<dbReference type="PANTHER" id="PTHR43801:SF1">
    <property type="entry name" value="POLYPRENYL SYNTHETASE"/>
    <property type="match status" value="1"/>
</dbReference>
<gene>
    <name evidence="1" type="ORF">APZ16_03030</name>
</gene>
<reference evidence="1 2" key="1">
    <citation type="journal article" date="2016" name="Nat. Microbiol.">
        <title>Genomic inference of the metabolism of cosmopolitan subsurface Archaea, Hadesarchaea.</title>
        <authorList>
            <person name="Baker B.J."/>
            <person name="Saw J.H."/>
            <person name="Lind A.E."/>
            <person name="Lazar C.S."/>
            <person name="Hinrichs K.-U."/>
            <person name="Teske A.P."/>
            <person name="Ettema T.J."/>
        </authorList>
    </citation>
    <scope>NUCLEOTIDE SEQUENCE [LARGE SCALE GENOMIC DNA]</scope>
</reference>
<comment type="caution">
    <text evidence="1">The sequence shown here is derived from an EMBL/GenBank/DDBJ whole genome shotgun (WGS) entry which is preliminary data.</text>
</comment>
<dbReference type="Pfam" id="PF01976">
    <property type="entry name" value="DUF116"/>
    <property type="match status" value="1"/>
</dbReference>
<proteinExistence type="predicted"/>
<protein>
    <recommendedName>
        <fullName evidence="3">DUF116 domain-containing protein</fullName>
    </recommendedName>
</protein>
<dbReference type="Proteomes" id="UP000074294">
    <property type="component" value="Unassembled WGS sequence"/>
</dbReference>
<dbReference type="PANTHER" id="PTHR43801">
    <property type="entry name" value="NUCLEOTIDE-BINDING PROTEIN-RELATED"/>
    <property type="match status" value="1"/>
</dbReference>
<dbReference type="EMBL" id="LQMQ01000007">
    <property type="protein sequence ID" value="KUO42420.1"/>
    <property type="molecule type" value="Genomic_DNA"/>
</dbReference>
<sequence length="204" mass="23333">MPYNFNFDLSRMPQEFNKALIKMAYQKNMHKRIATTIRNLVEKLRIQEIGGLNLSDFTTLIEDLVDIHFHNILEREKFQRTKKRALFLPHCSRKYLDGRCQAHFDASVPSYICAGCSPDCLINMAVELGKNKNYDVYILPGGTCLSQILGRNDYDGVVGVACSQELKQVEELLKRRNLPAQAVFLTKNGCANTKFNLKSLEEIL</sequence>
<evidence type="ECO:0000313" key="1">
    <source>
        <dbReference type="EMBL" id="KUO42420.1"/>
    </source>
</evidence>
<dbReference type="AlphaFoldDB" id="A0A147K0T5"/>
<dbReference type="STRING" id="1776334.APZ16_03030"/>
<evidence type="ECO:0000313" key="2">
    <source>
        <dbReference type="Proteomes" id="UP000074294"/>
    </source>
</evidence>